<dbReference type="Proteomes" id="UP000007319">
    <property type="component" value="Plasmid AZOBR_p4"/>
</dbReference>
<keyword evidence="2" id="KW-1185">Reference proteome</keyword>
<evidence type="ECO:0000313" key="2">
    <source>
        <dbReference type="Proteomes" id="UP000007319"/>
    </source>
</evidence>
<proteinExistence type="predicted"/>
<protein>
    <submittedName>
        <fullName evidence="1">Uncharacterized protein</fullName>
    </submittedName>
</protein>
<geneLocation type="plasmid" evidence="1 2">
    <name>AZOBR_p4</name>
</geneLocation>
<name>A0A9P1K1E9_9PROT</name>
<keyword evidence="1" id="KW-0614">Plasmid</keyword>
<dbReference type="EMBL" id="HE577331">
    <property type="protein sequence ID" value="CCD03770.1"/>
    <property type="molecule type" value="Genomic_DNA"/>
</dbReference>
<dbReference type="AlphaFoldDB" id="A0A9P1K1E9"/>
<accession>A0A9P1K1E9</accession>
<reference evidence="1 2" key="1">
    <citation type="journal article" date="2011" name="PLoS Genet.">
        <title>Azospirillum genomes reveal transition of bacteria from aquatic to terrestrial environments.</title>
        <authorList>
            <person name="Wisniewski-Dye F."/>
            <person name="Borziak K."/>
            <person name="Khalsa-Moyers G."/>
            <person name="Alexandre G."/>
            <person name="Sukharnikov L.O."/>
            <person name="Wuichet K."/>
            <person name="Hurst G.B."/>
            <person name="McDonald W.H."/>
            <person name="Robertson J.S."/>
            <person name="Barbe V."/>
            <person name="Calteau A."/>
            <person name="Rouy Z."/>
            <person name="Mangenot S."/>
            <person name="Prigent-Combaret C."/>
            <person name="Normand P."/>
            <person name="Boyer M."/>
            <person name="Siguier P."/>
            <person name="Dessaux Y."/>
            <person name="Elmerich C."/>
            <person name="Condemine G."/>
            <person name="Krishnen G."/>
            <person name="Kennedy I."/>
            <person name="Paterson A.H."/>
            <person name="Gonzalez V."/>
            <person name="Mavingui P."/>
            <person name="Zhulin I.B."/>
        </authorList>
    </citation>
    <scope>NUCLEOTIDE SEQUENCE [LARGE SCALE GENOMIC DNA]</scope>
    <source>
        <strain evidence="1 2">Sp245</strain>
    </source>
</reference>
<sequence length="89" mass="9745">MADQAKPTCPFWIWHSGEGHHSSPAELLKSPLSIMSIFVVLAQSPRGWISSASPCGRRIPRGTLQSVADAQDTTARFIRARNKDAKPFA</sequence>
<organism evidence="1 2">
    <name type="scientific">Azospirillum baldaniorum</name>
    <dbReference type="NCBI Taxonomy" id="1064539"/>
    <lineage>
        <taxon>Bacteria</taxon>
        <taxon>Pseudomonadati</taxon>
        <taxon>Pseudomonadota</taxon>
        <taxon>Alphaproteobacteria</taxon>
        <taxon>Rhodospirillales</taxon>
        <taxon>Azospirillaceae</taxon>
        <taxon>Azospirillum</taxon>
    </lineage>
</organism>
<dbReference type="KEGG" id="abs:AZOBR_p480085"/>
<gene>
    <name evidence="1" type="ORF">AZOBR_p480085</name>
</gene>
<evidence type="ECO:0000313" key="1">
    <source>
        <dbReference type="EMBL" id="CCD03770.1"/>
    </source>
</evidence>